<accession>A0A0C1V6X5</accession>
<evidence type="ECO:0000313" key="1">
    <source>
        <dbReference type="EMBL" id="NEV67985.1"/>
    </source>
</evidence>
<dbReference type="AlphaFoldDB" id="A0A0C1V6X5"/>
<protein>
    <submittedName>
        <fullName evidence="1">Uncharacterized protein</fullName>
    </submittedName>
</protein>
<dbReference type="EMBL" id="JTHE02000003">
    <property type="protein sequence ID" value="NEV67985.1"/>
    <property type="molecule type" value="Genomic_DNA"/>
</dbReference>
<sequence>MTSQNLSLALAELQARKVSTGTISDSHRRVLAQALGSPNLEESERLAIDRLLVGAMNDRCPCPQQ</sequence>
<comment type="caution">
    <text evidence="1">The sequence shown here is derived from an EMBL/GenBank/DDBJ whole genome shotgun (WGS) entry which is preliminary data.</text>
</comment>
<name>A0A0C1V6X5_9CYAN</name>
<organism evidence="1">
    <name type="scientific">Lyngbya confervoides BDU141951</name>
    <dbReference type="NCBI Taxonomy" id="1574623"/>
    <lineage>
        <taxon>Bacteria</taxon>
        <taxon>Bacillati</taxon>
        <taxon>Cyanobacteriota</taxon>
        <taxon>Cyanophyceae</taxon>
        <taxon>Oscillatoriophycideae</taxon>
        <taxon>Oscillatoriales</taxon>
        <taxon>Microcoleaceae</taxon>
        <taxon>Lyngbya</taxon>
    </lineage>
</organism>
<reference evidence="1" key="3">
    <citation type="submission" date="2020-02" db="EMBL/GenBank/DDBJ databases">
        <authorList>
            <person name="Sarangi A.N."/>
            <person name="Ghosh S."/>
            <person name="Mukherjee M."/>
            <person name="Tripathy S."/>
        </authorList>
    </citation>
    <scope>NUCLEOTIDE SEQUENCE</scope>
    <source>
        <strain evidence="1">BDU141951</strain>
    </source>
</reference>
<gene>
    <name evidence="1" type="ORF">QQ91_012760</name>
</gene>
<reference evidence="1" key="2">
    <citation type="journal article" date="2015" name="Genome Announc.">
        <title>Draft Genome Sequence of Filamentous Marine Cyanobacterium Lyngbya confervoides Strain BDU141951.</title>
        <authorList>
            <person name="Chandrababunaidu M.M."/>
            <person name="Sen D."/>
            <person name="Tripathy S."/>
        </authorList>
    </citation>
    <scope>NUCLEOTIDE SEQUENCE</scope>
    <source>
        <strain evidence="1">BDU141951</strain>
    </source>
</reference>
<reference evidence="1" key="1">
    <citation type="submission" date="2014-11" db="EMBL/GenBank/DDBJ databases">
        <authorList>
            <person name="Malar M.C."/>
            <person name="Sen D."/>
            <person name="Tripathy S."/>
        </authorList>
    </citation>
    <scope>NUCLEOTIDE SEQUENCE</scope>
    <source>
        <strain evidence="1">BDU141951</strain>
    </source>
</reference>
<proteinExistence type="predicted"/>